<proteinExistence type="predicted"/>
<dbReference type="PANTHER" id="PTHR33332">
    <property type="entry name" value="REVERSE TRANSCRIPTASE DOMAIN-CONTAINING PROTEIN"/>
    <property type="match status" value="1"/>
</dbReference>
<sequence>MGAMVTEDAEMAELLNAFLASVFTAQASPQVSQTVEVTDKVWMMEDFSLVEAVQVKEQLSKLDIWKSMDHGGMHPRVLRDLTEVIAGPLSIIFERSWRTGEVPKDWRKANVTSVFKKGKKEDSGNYRPFRLTSIPGKVMEQLLLGVISKHMEEKKAIRSSQHRLTNGKSCLTNLIAFYNDMTGWIDEGRSVDVVYLDFSKAVDTISYSIFIGRLRKHGLDEWTVGWIENWLKDRAQKVMISGTESSWRSITSGVPQWGQHWV</sequence>
<feature type="domain" description="Reverse transcriptase" evidence="1">
    <location>
        <begin position="119"/>
        <end position="256"/>
    </location>
</feature>
<organism evidence="2 3">
    <name type="scientific">Limosa lapponica baueri</name>
    <dbReference type="NCBI Taxonomy" id="1758121"/>
    <lineage>
        <taxon>Eukaryota</taxon>
        <taxon>Metazoa</taxon>
        <taxon>Chordata</taxon>
        <taxon>Craniata</taxon>
        <taxon>Vertebrata</taxon>
        <taxon>Euteleostomi</taxon>
        <taxon>Archelosauria</taxon>
        <taxon>Archosauria</taxon>
        <taxon>Dinosauria</taxon>
        <taxon>Saurischia</taxon>
        <taxon>Theropoda</taxon>
        <taxon>Coelurosauria</taxon>
        <taxon>Aves</taxon>
        <taxon>Neognathae</taxon>
        <taxon>Neoaves</taxon>
        <taxon>Charadriiformes</taxon>
        <taxon>Scolopacidae</taxon>
        <taxon>Limosa</taxon>
    </lineage>
</organism>
<evidence type="ECO:0000313" key="3">
    <source>
        <dbReference type="Proteomes" id="UP000233556"/>
    </source>
</evidence>
<gene>
    <name evidence="2" type="ORF">llap_4958</name>
</gene>
<keyword evidence="3" id="KW-1185">Reference proteome</keyword>
<dbReference type="EMBL" id="KZ505806">
    <property type="protein sequence ID" value="PKU44748.1"/>
    <property type="molecule type" value="Genomic_DNA"/>
</dbReference>
<dbReference type="AlphaFoldDB" id="A0A2I0UFD1"/>
<dbReference type="OrthoDB" id="416454at2759"/>
<dbReference type="Proteomes" id="UP000233556">
    <property type="component" value="Unassembled WGS sequence"/>
</dbReference>
<dbReference type="Pfam" id="PF00078">
    <property type="entry name" value="RVT_1"/>
    <property type="match status" value="1"/>
</dbReference>
<protein>
    <recommendedName>
        <fullName evidence="1">Reverse transcriptase domain-containing protein</fullName>
    </recommendedName>
</protein>
<evidence type="ECO:0000259" key="1">
    <source>
        <dbReference type="Pfam" id="PF00078"/>
    </source>
</evidence>
<evidence type="ECO:0000313" key="2">
    <source>
        <dbReference type="EMBL" id="PKU44748.1"/>
    </source>
</evidence>
<dbReference type="InterPro" id="IPR000477">
    <property type="entry name" value="RT_dom"/>
</dbReference>
<reference evidence="3" key="2">
    <citation type="submission" date="2017-12" db="EMBL/GenBank/DDBJ databases">
        <title>Genome sequence of the Bar-tailed Godwit (Limosa lapponica baueri).</title>
        <authorList>
            <person name="Lima N.C.B."/>
            <person name="Parody-Merino A.M."/>
            <person name="Battley P.F."/>
            <person name="Fidler A.E."/>
            <person name="Prosdocimi F."/>
        </authorList>
    </citation>
    <scope>NUCLEOTIDE SEQUENCE [LARGE SCALE GENOMIC DNA]</scope>
</reference>
<accession>A0A2I0UFD1</accession>
<reference evidence="3" key="1">
    <citation type="submission" date="2017-11" db="EMBL/GenBank/DDBJ databases">
        <authorList>
            <person name="Lima N.C."/>
            <person name="Parody-Merino A.M."/>
            <person name="Battley P.F."/>
            <person name="Fidler A.E."/>
            <person name="Prosdocimi F."/>
        </authorList>
    </citation>
    <scope>NUCLEOTIDE SEQUENCE [LARGE SCALE GENOMIC DNA]</scope>
</reference>
<name>A0A2I0UFD1_LIMLA</name>